<organism evidence="2 3">
    <name type="scientific">Dictyocaulus viviparus</name>
    <name type="common">Bovine lungworm</name>
    <dbReference type="NCBI Taxonomy" id="29172"/>
    <lineage>
        <taxon>Eukaryota</taxon>
        <taxon>Metazoa</taxon>
        <taxon>Ecdysozoa</taxon>
        <taxon>Nematoda</taxon>
        <taxon>Chromadorea</taxon>
        <taxon>Rhabditida</taxon>
        <taxon>Rhabditina</taxon>
        <taxon>Rhabditomorpha</taxon>
        <taxon>Strongyloidea</taxon>
        <taxon>Metastrongylidae</taxon>
        <taxon>Dictyocaulus</taxon>
    </lineage>
</organism>
<accession>A0A0D8XYH7</accession>
<feature type="compositionally biased region" description="Basic residues" evidence="1">
    <location>
        <begin position="48"/>
        <end position="62"/>
    </location>
</feature>
<dbReference type="EMBL" id="KN716230">
    <property type="protein sequence ID" value="KJH49550.1"/>
    <property type="molecule type" value="Genomic_DNA"/>
</dbReference>
<dbReference type="Proteomes" id="UP000053766">
    <property type="component" value="Unassembled WGS sequence"/>
</dbReference>
<dbReference type="AlphaFoldDB" id="A0A0D8XYH7"/>
<reference evidence="2 3" key="1">
    <citation type="submission" date="2013-11" db="EMBL/GenBank/DDBJ databases">
        <title>Draft genome of the bovine lungworm Dictyocaulus viviparus.</title>
        <authorList>
            <person name="Mitreva M."/>
        </authorList>
    </citation>
    <scope>NUCLEOTIDE SEQUENCE [LARGE SCALE GENOMIC DNA]</scope>
    <source>
        <strain evidence="2 3">HannoverDv2000</strain>
    </source>
</reference>
<feature type="compositionally biased region" description="Low complexity" evidence="1">
    <location>
        <begin position="201"/>
        <end position="210"/>
    </location>
</feature>
<gene>
    <name evidence="2" type="ORF">DICVIV_04281</name>
</gene>
<name>A0A0D8XYH7_DICVI</name>
<protein>
    <submittedName>
        <fullName evidence="2">Uncharacterized protein</fullName>
    </submittedName>
</protein>
<sequence length="363" mass="40596">MAAIYEGTSRVDGEHSDISGSTLDVVSEEDLQMQELIREEKRVLAGKPPKRVKKQKQTRKSRRDKDSSDEGADRVLRMAEKAINEQMCEARQKSSSEFDEYSETAAAECSEIVTKDVRVERGMRGRNKSSALRSTTSNYFMERLNKIESTIENDLAENSTVGNRKFNNSSGKSELSSNEEDNSVSHRKLSNDEKKLANLVSSARKLLSSSRSEESSPSHSEGIVHSINKTKRKRRRKVSSDSEPIVEETSGSDESGSSATDDDEIVITKPTTKRLKVVAEDSDDEVKVDEGNIKRSRAPKAILGKDKLQQETLEAEKAEKERRKRLEQKQKEFNGIEMMEGVDIASALVGGSNVIQKLKVFFV</sequence>
<feature type="compositionally biased region" description="Basic and acidic residues" evidence="1">
    <location>
        <begin position="63"/>
        <end position="74"/>
    </location>
</feature>
<dbReference type="STRING" id="29172.A0A0D8XYH7"/>
<keyword evidence="3" id="KW-1185">Reference proteome</keyword>
<feature type="region of interest" description="Disordered" evidence="1">
    <location>
        <begin position="40"/>
        <end position="74"/>
    </location>
</feature>
<evidence type="ECO:0000313" key="3">
    <source>
        <dbReference type="Proteomes" id="UP000053766"/>
    </source>
</evidence>
<feature type="compositionally biased region" description="Polar residues" evidence="1">
    <location>
        <begin position="152"/>
        <end position="176"/>
    </location>
</feature>
<feature type="compositionally biased region" description="Low complexity" evidence="1">
    <location>
        <begin position="247"/>
        <end position="259"/>
    </location>
</feature>
<feature type="region of interest" description="Disordered" evidence="1">
    <location>
        <begin position="1"/>
        <end position="26"/>
    </location>
</feature>
<reference evidence="3" key="2">
    <citation type="journal article" date="2016" name="Sci. Rep.">
        <title>Dictyocaulus viviparus genome, variome and transcriptome elucidate lungworm biology and support future intervention.</title>
        <authorList>
            <person name="McNulty S.N."/>
            <person name="Strube C."/>
            <person name="Rosa B.A."/>
            <person name="Martin J.C."/>
            <person name="Tyagi R."/>
            <person name="Choi Y.J."/>
            <person name="Wang Q."/>
            <person name="Hallsworth Pepin K."/>
            <person name="Zhang X."/>
            <person name="Ozersky P."/>
            <person name="Wilson R.K."/>
            <person name="Sternberg P.W."/>
            <person name="Gasser R.B."/>
            <person name="Mitreva M."/>
        </authorList>
    </citation>
    <scope>NUCLEOTIDE SEQUENCE [LARGE SCALE GENOMIC DNA]</scope>
    <source>
        <strain evidence="3">HannoverDv2000</strain>
    </source>
</reference>
<evidence type="ECO:0000256" key="1">
    <source>
        <dbReference type="SAM" id="MobiDB-lite"/>
    </source>
</evidence>
<proteinExistence type="predicted"/>
<evidence type="ECO:0000313" key="2">
    <source>
        <dbReference type="EMBL" id="KJH49550.1"/>
    </source>
</evidence>
<feature type="region of interest" description="Disordered" evidence="1">
    <location>
        <begin position="152"/>
        <end position="268"/>
    </location>
</feature>
<feature type="compositionally biased region" description="Basic residues" evidence="1">
    <location>
        <begin position="228"/>
        <end position="237"/>
    </location>
</feature>